<dbReference type="CDD" id="cd03257">
    <property type="entry name" value="ABC_NikE_OppD_transporters"/>
    <property type="match status" value="1"/>
</dbReference>
<dbReference type="InterPro" id="IPR003593">
    <property type="entry name" value="AAA+_ATPase"/>
</dbReference>
<dbReference type="InterPro" id="IPR003439">
    <property type="entry name" value="ABC_transporter-like_ATP-bd"/>
</dbReference>
<keyword evidence="8" id="KW-1185">Reference proteome</keyword>
<dbReference type="Pfam" id="PF08352">
    <property type="entry name" value="oligo_HPY"/>
    <property type="match status" value="1"/>
</dbReference>
<dbReference type="GO" id="GO:0016887">
    <property type="term" value="F:ATP hydrolysis activity"/>
    <property type="evidence" value="ECO:0007669"/>
    <property type="project" value="InterPro"/>
</dbReference>
<dbReference type="PROSITE" id="PS50893">
    <property type="entry name" value="ABC_TRANSPORTER_2"/>
    <property type="match status" value="1"/>
</dbReference>
<dbReference type="Proteomes" id="UP000199585">
    <property type="component" value="Unassembled WGS sequence"/>
</dbReference>
<keyword evidence="5 7" id="KW-0067">ATP-binding</keyword>
<dbReference type="AlphaFoldDB" id="A0A1H8BT24"/>
<gene>
    <name evidence="7" type="ORF">SAMN04488003_105159</name>
</gene>
<dbReference type="RefSeq" id="WP_089900182.1">
    <property type="nucleotide sequence ID" value="NZ_FOCI01000005.1"/>
</dbReference>
<dbReference type="Gene3D" id="3.40.50.300">
    <property type="entry name" value="P-loop containing nucleotide triphosphate hydrolases"/>
    <property type="match status" value="1"/>
</dbReference>
<evidence type="ECO:0000256" key="2">
    <source>
        <dbReference type="ARBA" id="ARBA00005417"/>
    </source>
</evidence>
<protein>
    <submittedName>
        <fullName evidence="7">Peptide/nickel transport system ATP-binding protein</fullName>
    </submittedName>
</protein>
<dbReference type="GO" id="GO:0015833">
    <property type="term" value="P:peptide transport"/>
    <property type="evidence" value="ECO:0007669"/>
    <property type="project" value="InterPro"/>
</dbReference>
<comment type="subcellular location">
    <subcellularLocation>
        <location evidence="1">Cell inner membrane</location>
        <topology evidence="1">Peripheral membrane protein</topology>
    </subcellularLocation>
</comment>
<name>A0A1H8BT24_9RHOB</name>
<dbReference type="PANTHER" id="PTHR43776:SF7">
    <property type="entry name" value="D,D-DIPEPTIDE TRANSPORT ATP-BINDING PROTEIN DDPF-RELATED"/>
    <property type="match status" value="1"/>
</dbReference>
<dbReference type="GO" id="GO:0055085">
    <property type="term" value="P:transmembrane transport"/>
    <property type="evidence" value="ECO:0007669"/>
    <property type="project" value="UniProtKB-ARBA"/>
</dbReference>
<accession>A0A1H8BT24</accession>
<evidence type="ECO:0000256" key="3">
    <source>
        <dbReference type="ARBA" id="ARBA00022448"/>
    </source>
</evidence>
<dbReference type="EMBL" id="FOCI01000005">
    <property type="protein sequence ID" value="SEM85926.1"/>
    <property type="molecule type" value="Genomic_DNA"/>
</dbReference>
<dbReference type="InterPro" id="IPR050319">
    <property type="entry name" value="ABC_transp_ATP-bind"/>
</dbReference>
<reference evidence="7 8" key="1">
    <citation type="submission" date="2016-10" db="EMBL/GenBank/DDBJ databases">
        <authorList>
            <person name="de Groot N.N."/>
        </authorList>
    </citation>
    <scope>NUCLEOTIDE SEQUENCE [LARGE SCALE GENOMIC DNA]</scope>
    <source>
        <strain evidence="7 8">DSM 16213</strain>
    </source>
</reference>
<dbReference type="OrthoDB" id="9767950at2"/>
<dbReference type="InterPro" id="IPR027417">
    <property type="entry name" value="P-loop_NTPase"/>
</dbReference>
<comment type="similarity">
    <text evidence="2">Belongs to the ABC transporter superfamily.</text>
</comment>
<evidence type="ECO:0000313" key="7">
    <source>
        <dbReference type="EMBL" id="SEM85926.1"/>
    </source>
</evidence>
<feature type="domain" description="ABC transporter" evidence="6">
    <location>
        <begin position="27"/>
        <end position="275"/>
    </location>
</feature>
<proteinExistence type="inferred from homology"/>
<evidence type="ECO:0000313" key="8">
    <source>
        <dbReference type="Proteomes" id="UP000199585"/>
    </source>
</evidence>
<dbReference type="GO" id="GO:0005886">
    <property type="term" value="C:plasma membrane"/>
    <property type="evidence" value="ECO:0007669"/>
    <property type="project" value="UniProtKB-SubCell"/>
</dbReference>
<dbReference type="SUPFAM" id="SSF52540">
    <property type="entry name" value="P-loop containing nucleoside triphosphate hydrolases"/>
    <property type="match status" value="1"/>
</dbReference>
<evidence type="ECO:0000256" key="5">
    <source>
        <dbReference type="ARBA" id="ARBA00022840"/>
    </source>
</evidence>
<dbReference type="GO" id="GO:0005524">
    <property type="term" value="F:ATP binding"/>
    <property type="evidence" value="ECO:0007669"/>
    <property type="project" value="UniProtKB-KW"/>
</dbReference>
<sequence length="363" mass="38698">MIAAHDVAPAHLPDTTPPEPQVLFELVEVEKVFMVRKPGSLFGGAKVGLPALDGVRLKIRKGASVALVGESGSGKSTLLRVLLGLTRPTQGHALYQGRPIDQVRAEGPAFARQVAMIYQDARGSLNPRMTIAALIAEPLRHFRICPEADIPDRVHSLLARVGLPAEVADRYPAAMSGGQVRRVAIARALASEPTVLVADEAVSGLDVSTQAQLLNLLRRLQRDMALTLVFITHDLGVASYLCEEIAIMYLGRIVETGPTNAVLTAPAHPYARALRRAAPEFFAPISDPLPGEIPSPLDLPTGCRFSGRCDVAQADCHLSDPALVRLGGGASDRAAACFHPLLPDANTDLGHTTATHLKRDIHA</sequence>
<evidence type="ECO:0000256" key="4">
    <source>
        <dbReference type="ARBA" id="ARBA00022741"/>
    </source>
</evidence>
<dbReference type="PANTHER" id="PTHR43776">
    <property type="entry name" value="TRANSPORT ATP-BINDING PROTEIN"/>
    <property type="match status" value="1"/>
</dbReference>
<dbReference type="STRING" id="245187.SAMN04488003_105159"/>
<dbReference type="NCBIfam" id="TIGR01727">
    <property type="entry name" value="oligo_HPY"/>
    <property type="match status" value="1"/>
</dbReference>
<keyword evidence="4" id="KW-0547">Nucleotide-binding</keyword>
<organism evidence="7 8">
    <name type="scientific">Loktanella fryxellensis</name>
    <dbReference type="NCBI Taxonomy" id="245187"/>
    <lineage>
        <taxon>Bacteria</taxon>
        <taxon>Pseudomonadati</taxon>
        <taxon>Pseudomonadota</taxon>
        <taxon>Alphaproteobacteria</taxon>
        <taxon>Rhodobacterales</taxon>
        <taxon>Roseobacteraceae</taxon>
        <taxon>Loktanella</taxon>
    </lineage>
</organism>
<dbReference type="InterPro" id="IPR013563">
    <property type="entry name" value="Oligopep_ABC_C"/>
</dbReference>
<keyword evidence="3" id="KW-0813">Transport</keyword>
<dbReference type="Pfam" id="PF00005">
    <property type="entry name" value="ABC_tran"/>
    <property type="match status" value="1"/>
</dbReference>
<evidence type="ECO:0000259" key="6">
    <source>
        <dbReference type="PROSITE" id="PS50893"/>
    </source>
</evidence>
<dbReference type="SMART" id="SM00382">
    <property type="entry name" value="AAA"/>
    <property type="match status" value="1"/>
</dbReference>
<evidence type="ECO:0000256" key="1">
    <source>
        <dbReference type="ARBA" id="ARBA00004417"/>
    </source>
</evidence>